<keyword evidence="3" id="KW-0238">DNA-binding</keyword>
<dbReference type="RefSeq" id="WP_137999060.1">
    <property type="nucleotide sequence ID" value="NZ_SJDU01000353.1"/>
</dbReference>
<keyword evidence="2" id="KW-0805">Transcription regulation</keyword>
<gene>
    <name evidence="6" type="ORF">EZH24_10405</name>
</gene>
<protein>
    <submittedName>
        <fullName evidence="6">LysR family transcriptional regulator</fullName>
    </submittedName>
</protein>
<dbReference type="CDD" id="cd05466">
    <property type="entry name" value="PBP2_LTTR_substrate"/>
    <property type="match status" value="1"/>
</dbReference>
<organism evidence="6 7">
    <name type="scientific">Brachyspira catarrhinii</name>
    <dbReference type="NCBI Taxonomy" id="2528966"/>
    <lineage>
        <taxon>Bacteria</taxon>
        <taxon>Pseudomonadati</taxon>
        <taxon>Spirochaetota</taxon>
        <taxon>Spirochaetia</taxon>
        <taxon>Brachyspirales</taxon>
        <taxon>Brachyspiraceae</taxon>
        <taxon>Brachyspira</taxon>
    </lineage>
</organism>
<dbReference type="Gene3D" id="3.40.190.290">
    <property type="match status" value="1"/>
</dbReference>
<dbReference type="InterPro" id="IPR005119">
    <property type="entry name" value="LysR_subst-bd"/>
</dbReference>
<dbReference type="PANTHER" id="PTHR30419:SF8">
    <property type="entry name" value="NITROGEN ASSIMILATION TRANSCRIPTIONAL ACTIVATOR-RELATED"/>
    <property type="match status" value="1"/>
</dbReference>
<keyword evidence="7" id="KW-1185">Reference proteome</keyword>
<dbReference type="PRINTS" id="PR00039">
    <property type="entry name" value="HTHLYSR"/>
</dbReference>
<evidence type="ECO:0000313" key="7">
    <source>
        <dbReference type="Proteomes" id="UP000310168"/>
    </source>
</evidence>
<dbReference type="InterPro" id="IPR036390">
    <property type="entry name" value="WH_DNA-bd_sf"/>
</dbReference>
<dbReference type="Gene3D" id="1.10.10.10">
    <property type="entry name" value="Winged helix-like DNA-binding domain superfamily/Winged helix DNA-binding domain"/>
    <property type="match status" value="1"/>
</dbReference>
<dbReference type="EMBL" id="SJDU01000353">
    <property type="protein sequence ID" value="TKZ30422.1"/>
    <property type="molecule type" value="Genomic_DNA"/>
</dbReference>
<accession>A0ABY2TNX5</accession>
<sequence length="296" mass="34016">MEFRALKYFLIAAKEGSITKAANRLGLTQPNLSRQINILERDIGKKLFTRSNYKIELTSEGVLLKKRAEEIMDMVDKTRAEFKSSDNIIAGDIYIGTAETESSIELISKIIKDIQKDYPNIMYHIYSGIYGDVIERLDKGLLDFGILIEPADLSLYDYIDIPTNEVWGILARRDSKIAKKKFIEKKDLINLPIILPTTIAKNKSHNNKFLQWFDDDIEKLNIVLTRNLIYSSIVMVKEGIGYSLTLNNINTEKVCFIPLKPKLKPKTNIIWKKNQIFSPASKIFLDKLYKNFLAND</sequence>
<comment type="caution">
    <text evidence="6">The sequence shown here is derived from an EMBL/GenBank/DDBJ whole genome shotgun (WGS) entry which is preliminary data.</text>
</comment>
<name>A0ABY2TNX5_9SPIR</name>
<evidence type="ECO:0000313" key="6">
    <source>
        <dbReference type="EMBL" id="TKZ30422.1"/>
    </source>
</evidence>
<dbReference type="SUPFAM" id="SSF53850">
    <property type="entry name" value="Periplasmic binding protein-like II"/>
    <property type="match status" value="1"/>
</dbReference>
<dbReference type="PANTHER" id="PTHR30419">
    <property type="entry name" value="HTH-TYPE TRANSCRIPTIONAL REGULATOR YBHD"/>
    <property type="match status" value="1"/>
</dbReference>
<dbReference type="SUPFAM" id="SSF46785">
    <property type="entry name" value="Winged helix' DNA-binding domain"/>
    <property type="match status" value="1"/>
</dbReference>
<dbReference type="Pfam" id="PF03466">
    <property type="entry name" value="LysR_substrate"/>
    <property type="match status" value="1"/>
</dbReference>
<evidence type="ECO:0000256" key="4">
    <source>
        <dbReference type="ARBA" id="ARBA00023163"/>
    </source>
</evidence>
<feature type="domain" description="HTH lysR-type" evidence="5">
    <location>
        <begin position="1"/>
        <end position="58"/>
    </location>
</feature>
<evidence type="ECO:0000256" key="2">
    <source>
        <dbReference type="ARBA" id="ARBA00023015"/>
    </source>
</evidence>
<dbReference type="InterPro" id="IPR000847">
    <property type="entry name" value="LysR_HTH_N"/>
</dbReference>
<keyword evidence="4" id="KW-0804">Transcription</keyword>
<dbReference type="InterPro" id="IPR036388">
    <property type="entry name" value="WH-like_DNA-bd_sf"/>
</dbReference>
<dbReference type="InterPro" id="IPR050950">
    <property type="entry name" value="HTH-type_LysR_regulators"/>
</dbReference>
<comment type="similarity">
    <text evidence="1">Belongs to the LysR transcriptional regulatory family.</text>
</comment>
<evidence type="ECO:0000256" key="1">
    <source>
        <dbReference type="ARBA" id="ARBA00009437"/>
    </source>
</evidence>
<evidence type="ECO:0000256" key="3">
    <source>
        <dbReference type="ARBA" id="ARBA00023125"/>
    </source>
</evidence>
<dbReference type="Proteomes" id="UP000310168">
    <property type="component" value="Unassembled WGS sequence"/>
</dbReference>
<proteinExistence type="inferred from homology"/>
<dbReference type="Pfam" id="PF00126">
    <property type="entry name" value="HTH_1"/>
    <property type="match status" value="1"/>
</dbReference>
<dbReference type="PROSITE" id="PS50931">
    <property type="entry name" value="HTH_LYSR"/>
    <property type="match status" value="1"/>
</dbReference>
<reference evidence="6 7" key="1">
    <citation type="journal article" date="2019" name="Anaerobe">
        <title>Brachyspira catarrhinii sp. nov., an anaerobic intestinal spirochaete isolated from vervet monkeys may have been misidentified as Brachyspira aalborgi in previous studies.</title>
        <authorList>
            <person name="Phillips N.D."/>
            <person name="La T."/>
            <person name="Hampson D.J."/>
        </authorList>
    </citation>
    <scope>NUCLEOTIDE SEQUENCE [LARGE SCALE GENOMIC DNA]</scope>
    <source>
        <strain evidence="6 7">Z12</strain>
    </source>
</reference>
<evidence type="ECO:0000259" key="5">
    <source>
        <dbReference type="PROSITE" id="PS50931"/>
    </source>
</evidence>